<organism evidence="1 2">
    <name type="scientific">Parachlamydia acanthamoebae</name>
    <dbReference type="NCBI Taxonomy" id="83552"/>
    <lineage>
        <taxon>Bacteria</taxon>
        <taxon>Pseudomonadati</taxon>
        <taxon>Chlamydiota</taxon>
        <taxon>Chlamydiia</taxon>
        <taxon>Parachlamydiales</taxon>
        <taxon>Parachlamydiaceae</taxon>
        <taxon>Parachlamydia</taxon>
    </lineage>
</organism>
<evidence type="ECO:0000313" key="2">
    <source>
        <dbReference type="Proteomes" id="UP000031307"/>
    </source>
</evidence>
<sequence>MKLKKRNSMTNNYPLIHVGFCKKPTPPQYLFLRKVEEHRYIWFEEKADGEEATTEVEAQNVPEALRLAKAAWKDDYFEFMHCGFRYTLPERDEHGLNALFNQMVASYSSSNGVYFEQELGHPCIVQNASIQARLLWKKLKQANRL</sequence>
<dbReference type="Proteomes" id="UP000031307">
    <property type="component" value="Unassembled WGS sequence"/>
</dbReference>
<comment type="caution">
    <text evidence="1">The sequence shown here is derived from an EMBL/GenBank/DDBJ whole genome shotgun (WGS) entry which is preliminary data.</text>
</comment>
<reference evidence="1 2" key="1">
    <citation type="journal article" date="2014" name="Mol. Biol. Evol.">
        <title>Massive expansion of Ubiquitination-related gene families within the Chlamydiae.</title>
        <authorList>
            <person name="Domman D."/>
            <person name="Collingro A."/>
            <person name="Lagkouvardos I."/>
            <person name="Gehre L."/>
            <person name="Weinmaier T."/>
            <person name="Rattei T."/>
            <person name="Subtil A."/>
            <person name="Horn M."/>
        </authorList>
    </citation>
    <scope>NUCLEOTIDE SEQUENCE [LARGE SCALE GENOMIC DNA]</scope>
    <source>
        <strain evidence="1 2">OEW1</strain>
    </source>
</reference>
<dbReference type="PATRIC" id="fig|83552.4.peg.1707"/>
<name>A0A0C1C0G6_9BACT</name>
<evidence type="ECO:0000313" key="1">
    <source>
        <dbReference type="EMBL" id="KIA77116.1"/>
    </source>
</evidence>
<accession>A0A0C1C0G6</accession>
<proteinExistence type="predicted"/>
<dbReference type="AlphaFoldDB" id="A0A0C1C0G6"/>
<gene>
    <name evidence="1" type="ORF">DB43_GU00090</name>
</gene>
<protein>
    <submittedName>
        <fullName evidence="1">Uncharacterized protein</fullName>
    </submittedName>
</protein>
<dbReference type="EMBL" id="JSAM01000090">
    <property type="protein sequence ID" value="KIA77116.1"/>
    <property type="molecule type" value="Genomic_DNA"/>
</dbReference>